<dbReference type="Proteomes" id="UP000734854">
    <property type="component" value="Unassembled WGS sequence"/>
</dbReference>
<evidence type="ECO:0000313" key="3">
    <source>
        <dbReference type="Proteomes" id="UP000734854"/>
    </source>
</evidence>
<keyword evidence="1" id="KW-0472">Membrane</keyword>
<protein>
    <submittedName>
        <fullName evidence="2">Uncharacterized protein</fullName>
    </submittedName>
</protein>
<organism evidence="2 3">
    <name type="scientific">Zingiber officinale</name>
    <name type="common">Ginger</name>
    <name type="synonym">Amomum zingiber</name>
    <dbReference type="NCBI Taxonomy" id="94328"/>
    <lineage>
        <taxon>Eukaryota</taxon>
        <taxon>Viridiplantae</taxon>
        <taxon>Streptophyta</taxon>
        <taxon>Embryophyta</taxon>
        <taxon>Tracheophyta</taxon>
        <taxon>Spermatophyta</taxon>
        <taxon>Magnoliopsida</taxon>
        <taxon>Liliopsida</taxon>
        <taxon>Zingiberales</taxon>
        <taxon>Zingiberaceae</taxon>
        <taxon>Zingiber</taxon>
    </lineage>
</organism>
<gene>
    <name evidence="2" type="ORF">ZIOFF_000519</name>
</gene>
<proteinExistence type="predicted"/>
<feature type="transmembrane region" description="Helical" evidence="1">
    <location>
        <begin position="48"/>
        <end position="77"/>
    </location>
</feature>
<comment type="caution">
    <text evidence="2">The sequence shown here is derived from an EMBL/GenBank/DDBJ whole genome shotgun (WGS) entry which is preliminary data.</text>
</comment>
<keyword evidence="1" id="KW-1133">Transmembrane helix</keyword>
<dbReference type="PANTHER" id="PTHR36322">
    <property type="entry name" value="TRANSMEMBRANE PROTEIN"/>
    <property type="match status" value="1"/>
</dbReference>
<keyword evidence="1" id="KW-0812">Transmembrane</keyword>
<accession>A0A8J5IHU9</accession>
<name>A0A8J5IHU9_ZINOF</name>
<sequence length="135" mass="14310">MGGDVTFLVAIAPDDHLHSRGEHGSTVPLSLPPAIGSSGVEGPRRVCLILALVCCSPVLVPLAGLSFPLLCIAGLCLRVGRRWRRQITPGFKEGDVPEPMLQAAEGRLLHRYLEDQLRLVSDVHVVDGGGDTAGD</sequence>
<evidence type="ECO:0000256" key="1">
    <source>
        <dbReference type="SAM" id="Phobius"/>
    </source>
</evidence>
<keyword evidence="3" id="KW-1185">Reference proteome</keyword>
<dbReference type="PANTHER" id="PTHR36322:SF3">
    <property type="entry name" value="TRANSMEMBRANE PROTEIN"/>
    <property type="match status" value="1"/>
</dbReference>
<dbReference type="AlphaFoldDB" id="A0A8J5IHU9"/>
<dbReference type="EMBL" id="JACMSC010000001">
    <property type="protein sequence ID" value="KAG6535519.1"/>
    <property type="molecule type" value="Genomic_DNA"/>
</dbReference>
<evidence type="ECO:0000313" key="2">
    <source>
        <dbReference type="EMBL" id="KAG6535519.1"/>
    </source>
</evidence>
<reference evidence="2 3" key="1">
    <citation type="submission" date="2020-08" db="EMBL/GenBank/DDBJ databases">
        <title>Plant Genome Project.</title>
        <authorList>
            <person name="Zhang R.-G."/>
        </authorList>
    </citation>
    <scope>NUCLEOTIDE SEQUENCE [LARGE SCALE GENOMIC DNA]</scope>
    <source>
        <tissue evidence="2">Rhizome</tissue>
    </source>
</reference>